<sequence>MKYNPQTSFGVLEKIEMRETSEIWENPPTGLEILNPAFETVSRRYIDGLITEAGIFASSHVHNYFAKLYPDMI</sequence>
<dbReference type="InterPro" id="IPR042529">
    <property type="entry name" value="IF_2B-like_C"/>
</dbReference>
<comment type="caution">
    <text evidence="1">The sequence shown here is derived from an EMBL/GenBank/DDBJ whole genome shotgun (WGS) entry which is preliminary data.</text>
</comment>
<dbReference type="Gene3D" id="3.40.50.10470">
    <property type="entry name" value="Translation initiation factor eif-2b, domain 2"/>
    <property type="match status" value="1"/>
</dbReference>
<proteinExistence type="predicted"/>
<dbReference type="InterPro" id="IPR037171">
    <property type="entry name" value="NagB/RpiA_transferase-like"/>
</dbReference>
<gene>
    <name evidence="1" type="ORF">S03H2_29130</name>
</gene>
<dbReference type="EMBL" id="BARU01017571">
    <property type="protein sequence ID" value="GAH61099.1"/>
    <property type="molecule type" value="Genomic_DNA"/>
</dbReference>
<evidence type="ECO:0000313" key="1">
    <source>
        <dbReference type="EMBL" id="GAH61099.1"/>
    </source>
</evidence>
<reference evidence="1" key="1">
    <citation type="journal article" date="2014" name="Front. Microbiol.">
        <title>High frequency of phylogenetically diverse reductive dehalogenase-homologous genes in deep subseafloor sedimentary metagenomes.</title>
        <authorList>
            <person name="Kawai M."/>
            <person name="Futagami T."/>
            <person name="Toyoda A."/>
            <person name="Takaki Y."/>
            <person name="Nishi S."/>
            <person name="Hori S."/>
            <person name="Arai W."/>
            <person name="Tsubouchi T."/>
            <person name="Morono Y."/>
            <person name="Uchiyama I."/>
            <person name="Ito T."/>
            <person name="Fujiyama A."/>
            <person name="Inagaki F."/>
            <person name="Takami H."/>
        </authorList>
    </citation>
    <scope>NUCLEOTIDE SEQUENCE</scope>
    <source>
        <strain evidence="1">Expedition CK06-06</strain>
    </source>
</reference>
<protein>
    <submittedName>
        <fullName evidence="1">Uncharacterized protein</fullName>
    </submittedName>
</protein>
<organism evidence="1">
    <name type="scientific">marine sediment metagenome</name>
    <dbReference type="NCBI Taxonomy" id="412755"/>
    <lineage>
        <taxon>unclassified sequences</taxon>
        <taxon>metagenomes</taxon>
        <taxon>ecological metagenomes</taxon>
    </lineage>
</organism>
<accession>X1I4T8</accession>
<dbReference type="SUPFAM" id="SSF100950">
    <property type="entry name" value="NagB/RpiA/CoA transferase-like"/>
    <property type="match status" value="1"/>
</dbReference>
<dbReference type="AlphaFoldDB" id="X1I4T8"/>
<name>X1I4T8_9ZZZZ</name>